<evidence type="ECO:0000256" key="4">
    <source>
        <dbReference type="ARBA" id="ARBA00023136"/>
    </source>
</evidence>
<dbReference type="Pfam" id="PF07690">
    <property type="entry name" value="MFS_1"/>
    <property type="match status" value="1"/>
</dbReference>
<evidence type="ECO:0000313" key="8">
    <source>
        <dbReference type="EMBL" id="ROR45361.1"/>
    </source>
</evidence>
<reference evidence="8 9" key="1">
    <citation type="submission" date="2018-11" db="EMBL/GenBank/DDBJ databases">
        <title>Sequencing the genomes of 1000 actinobacteria strains.</title>
        <authorList>
            <person name="Klenk H.-P."/>
        </authorList>
    </citation>
    <scope>NUCLEOTIDE SEQUENCE [LARGE SCALE GENOMIC DNA]</scope>
    <source>
        <strain evidence="8 9">DSM 44780</strain>
    </source>
</reference>
<keyword evidence="2 6" id="KW-0812">Transmembrane</keyword>
<sequence>MDWQSTGSPHGAPAARLVRMTSELAGVWRRMRMWGAAHAVDDLYQGLVPAVVPYFVLERGYGYVAAGGLTLAATLGSAVPQPLVGLLVDRRPLPWLSAAGLALAGLGVGLSGLADGYALVWLLVLLSGLGVAAFHPAAGRAAREAAGDSTSAMSVFAAGGSVGFFLAPVLATPLLAAWGVRATAVFVLPALLMAAVLFRARHRTYPHAGGGAKRAGKDRWRPFLVLTGVEVVRSVVFFGVSTFIELYWLRQLGASHLLAGAALTCFLLGGVGGTLGGGRLADRIGMVRTAQWGTALTVPMLVLLRVTPGAWAPLLFAVLAGAALNLPFAVLVKLGQDYLPNRPGTAAGVTLGLAVSIGGLIAPLFGLIAQQHGPQGVLTVLPAIPLLGVALGAFMVEPGRWTDAADDDPADDDDPAPEPELVA</sequence>
<feature type="transmembrane region" description="Helical" evidence="6">
    <location>
        <begin position="314"/>
        <end position="334"/>
    </location>
</feature>
<feature type="transmembrane region" description="Helical" evidence="6">
    <location>
        <begin position="119"/>
        <end position="138"/>
    </location>
</feature>
<feature type="transmembrane region" description="Helical" evidence="6">
    <location>
        <begin position="346"/>
        <end position="369"/>
    </location>
</feature>
<organism evidence="8 9">
    <name type="scientific">Kitasatospora cineracea</name>
    <dbReference type="NCBI Taxonomy" id="88074"/>
    <lineage>
        <taxon>Bacteria</taxon>
        <taxon>Bacillati</taxon>
        <taxon>Actinomycetota</taxon>
        <taxon>Actinomycetes</taxon>
        <taxon>Kitasatosporales</taxon>
        <taxon>Streptomycetaceae</taxon>
        <taxon>Kitasatospora</taxon>
    </lineage>
</organism>
<comment type="caution">
    <text evidence="8">The sequence shown here is derived from an EMBL/GenBank/DDBJ whole genome shotgun (WGS) entry which is preliminary data.</text>
</comment>
<name>A0A8G1UJZ4_9ACTN</name>
<dbReference type="PROSITE" id="PS50850">
    <property type="entry name" value="MFS"/>
    <property type="match status" value="1"/>
</dbReference>
<feature type="compositionally biased region" description="Acidic residues" evidence="5">
    <location>
        <begin position="404"/>
        <end position="417"/>
    </location>
</feature>
<proteinExistence type="predicted"/>
<dbReference type="InterPro" id="IPR020846">
    <property type="entry name" value="MFS_dom"/>
</dbReference>
<feature type="transmembrane region" description="Helical" evidence="6">
    <location>
        <begin position="150"/>
        <end position="170"/>
    </location>
</feature>
<dbReference type="AlphaFoldDB" id="A0A8G1UJZ4"/>
<dbReference type="GO" id="GO:0022857">
    <property type="term" value="F:transmembrane transporter activity"/>
    <property type="evidence" value="ECO:0007669"/>
    <property type="project" value="InterPro"/>
</dbReference>
<feature type="transmembrane region" description="Helical" evidence="6">
    <location>
        <begin position="223"/>
        <end position="244"/>
    </location>
</feature>
<dbReference type="Gene3D" id="1.20.1250.20">
    <property type="entry name" value="MFS general substrate transporter like domains"/>
    <property type="match status" value="2"/>
</dbReference>
<dbReference type="SUPFAM" id="SSF103473">
    <property type="entry name" value="MFS general substrate transporter"/>
    <property type="match status" value="1"/>
</dbReference>
<evidence type="ECO:0000259" key="7">
    <source>
        <dbReference type="PROSITE" id="PS50850"/>
    </source>
</evidence>
<dbReference type="Proteomes" id="UP000267408">
    <property type="component" value="Unassembled WGS sequence"/>
</dbReference>
<dbReference type="GO" id="GO:0005886">
    <property type="term" value="C:plasma membrane"/>
    <property type="evidence" value="ECO:0007669"/>
    <property type="project" value="UniProtKB-SubCell"/>
</dbReference>
<dbReference type="InterPro" id="IPR011701">
    <property type="entry name" value="MFS"/>
</dbReference>
<feature type="region of interest" description="Disordered" evidence="5">
    <location>
        <begin position="402"/>
        <end position="423"/>
    </location>
</feature>
<gene>
    <name evidence="8" type="ORF">EDD39_3588</name>
</gene>
<evidence type="ECO:0000256" key="6">
    <source>
        <dbReference type="SAM" id="Phobius"/>
    </source>
</evidence>
<comment type="subcellular location">
    <subcellularLocation>
        <location evidence="1">Cell membrane</location>
        <topology evidence="1">Multi-pass membrane protein</topology>
    </subcellularLocation>
</comment>
<evidence type="ECO:0000256" key="3">
    <source>
        <dbReference type="ARBA" id="ARBA00022989"/>
    </source>
</evidence>
<dbReference type="EMBL" id="RJVJ01000001">
    <property type="protein sequence ID" value="ROR45361.1"/>
    <property type="molecule type" value="Genomic_DNA"/>
</dbReference>
<dbReference type="PANTHER" id="PTHR43129">
    <property type="entry name" value="FOSMIDOMYCIN RESISTANCE PROTEIN"/>
    <property type="match status" value="1"/>
</dbReference>
<feature type="domain" description="Major facilitator superfamily (MFS) profile" evidence="7">
    <location>
        <begin position="223"/>
        <end position="423"/>
    </location>
</feature>
<feature type="transmembrane region" description="Helical" evidence="6">
    <location>
        <begin position="61"/>
        <end position="80"/>
    </location>
</feature>
<feature type="transmembrane region" description="Helical" evidence="6">
    <location>
        <begin position="256"/>
        <end position="277"/>
    </location>
</feature>
<evidence type="ECO:0000256" key="2">
    <source>
        <dbReference type="ARBA" id="ARBA00022692"/>
    </source>
</evidence>
<evidence type="ECO:0000256" key="5">
    <source>
        <dbReference type="SAM" id="MobiDB-lite"/>
    </source>
</evidence>
<keyword evidence="3 6" id="KW-1133">Transmembrane helix</keyword>
<feature type="transmembrane region" description="Helical" evidence="6">
    <location>
        <begin position="176"/>
        <end position="198"/>
    </location>
</feature>
<dbReference type="InterPro" id="IPR036259">
    <property type="entry name" value="MFS_trans_sf"/>
</dbReference>
<feature type="transmembrane region" description="Helical" evidence="6">
    <location>
        <begin position="375"/>
        <end position="396"/>
    </location>
</feature>
<keyword evidence="4 6" id="KW-0472">Membrane</keyword>
<dbReference type="CDD" id="cd17478">
    <property type="entry name" value="MFS_FsR"/>
    <property type="match status" value="1"/>
</dbReference>
<dbReference type="PANTHER" id="PTHR43129:SF1">
    <property type="entry name" value="FOSMIDOMYCIN RESISTANCE PROTEIN"/>
    <property type="match status" value="1"/>
</dbReference>
<evidence type="ECO:0000256" key="1">
    <source>
        <dbReference type="ARBA" id="ARBA00004651"/>
    </source>
</evidence>
<feature type="transmembrane region" description="Helical" evidence="6">
    <location>
        <begin position="92"/>
        <end position="113"/>
    </location>
</feature>
<accession>A0A8G1UJZ4</accession>
<evidence type="ECO:0000313" key="9">
    <source>
        <dbReference type="Proteomes" id="UP000267408"/>
    </source>
</evidence>
<protein>
    <submittedName>
        <fullName evidence="8">FSR family fosmidomycin resistance protein-like MFS transporter</fullName>
    </submittedName>
</protein>